<dbReference type="GO" id="GO:0008408">
    <property type="term" value="F:3'-5' exonuclease activity"/>
    <property type="evidence" value="ECO:0007669"/>
    <property type="project" value="InterPro"/>
</dbReference>
<protein>
    <recommendedName>
        <fullName evidence="2">3'-5' exonuclease domain-containing protein</fullName>
    </recommendedName>
</protein>
<dbReference type="PANTHER" id="PTHR47765:SF2">
    <property type="entry name" value="EXONUCLEASE MUT-7 HOMOLOG"/>
    <property type="match status" value="1"/>
</dbReference>
<evidence type="ECO:0000259" key="2">
    <source>
        <dbReference type="SMART" id="SM00474"/>
    </source>
</evidence>
<keyword evidence="3" id="KW-1185">Reference proteome</keyword>
<reference evidence="3" key="1">
    <citation type="journal article" date="2021" name="Nat. Commun.">
        <title>Genomic analyses provide insights into spinach domestication and the genetic basis of agronomic traits.</title>
        <authorList>
            <person name="Cai X."/>
            <person name="Sun X."/>
            <person name="Xu C."/>
            <person name="Sun H."/>
            <person name="Wang X."/>
            <person name="Ge C."/>
            <person name="Zhang Z."/>
            <person name="Wang Q."/>
            <person name="Fei Z."/>
            <person name="Jiao C."/>
            <person name="Wang Q."/>
        </authorList>
    </citation>
    <scope>NUCLEOTIDE SEQUENCE [LARGE SCALE GENOMIC DNA]</scope>
    <source>
        <strain evidence="3">cv. Varoflay</strain>
    </source>
</reference>
<feature type="domain" description="3'-5' exonuclease" evidence="2">
    <location>
        <begin position="11"/>
        <end position="232"/>
    </location>
</feature>
<sequence>MDNAYPKPLTIHWVSTTDSSEFTLLSWALTHSSLVALDAEWKPVRSQTTQLTDSDQDQDRTFPSVSLLQLACRLVEFPPDLADSTQFNQDDSVVFLVDLQSVPFASIYGQLKEMFVDENVLKLGFRFKQDLVYLSSTFCSHGFEPGFDLVEPFIDISSIYHHLQQRLTARKIGKNSKSLATICTELLGVSLSKELQCSDWSQRPLTEEQQIYAAIDAHCLLEIFDIFQLKVDKEGKSVNDVDMLGFPNLSLGLKEVLQRPTACERIVHSRVGEASSIVGATIATEFFKSEISMDMVVSGSLCRQTAPLKESLSRIVSDYGSKILLSESDKKPKISKKKGKKQPKPSLNGKPKGCDGVDDWQGLPPWESLNGGDGCPKFLCDVMIEGLAKHLRCVGIDAATPHSKKPESRELVDQAQRERRVILTRDAKLLRHDYLLDNQIYRVKSLLKNEQLLEVIQTFQLKISEDSLMSRCTKCNGRFIHKPLTTEEAIEAAKGFQKIPNCLFNKNLEFWQCMDCNQLYWEGTQYHNAVQKFINICSLGE</sequence>
<feature type="compositionally biased region" description="Basic residues" evidence="1">
    <location>
        <begin position="333"/>
        <end position="343"/>
    </location>
</feature>
<dbReference type="Pfam" id="PF01927">
    <property type="entry name" value="Mut7-C"/>
    <property type="match status" value="1"/>
</dbReference>
<dbReference type="GeneID" id="110783153"/>
<dbReference type="InterPro" id="IPR036397">
    <property type="entry name" value="RNaseH_sf"/>
</dbReference>
<dbReference type="KEGG" id="soe:110783153"/>
<dbReference type="Pfam" id="PF01612">
    <property type="entry name" value="DNA_pol_A_exo1"/>
    <property type="match status" value="1"/>
</dbReference>
<evidence type="ECO:0000313" key="3">
    <source>
        <dbReference type="Proteomes" id="UP000813463"/>
    </source>
</evidence>
<dbReference type="SMART" id="SM00474">
    <property type="entry name" value="35EXOc"/>
    <property type="match status" value="1"/>
</dbReference>
<dbReference type="InterPro" id="IPR002562">
    <property type="entry name" value="3'-5'_exonuclease_dom"/>
</dbReference>
<dbReference type="RefSeq" id="XP_021843148.1">
    <property type="nucleotide sequence ID" value="XM_021987456.2"/>
</dbReference>
<accession>A0A9R0I5S1</accession>
<evidence type="ECO:0000256" key="1">
    <source>
        <dbReference type="SAM" id="MobiDB-lite"/>
    </source>
</evidence>
<dbReference type="GO" id="GO:0003676">
    <property type="term" value="F:nucleic acid binding"/>
    <property type="evidence" value="ECO:0007669"/>
    <property type="project" value="InterPro"/>
</dbReference>
<dbReference type="Gene3D" id="3.30.420.10">
    <property type="entry name" value="Ribonuclease H-like superfamily/Ribonuclease H"/>
    <property type="match status" value="1"/>
</dbReference>
<dbReference type="AlphaFoldDB" id="A0A9R0I5S1"/>
<dbReference type="PANTHER" id="PTHR47765">
    <property type="entry name" value="3'-5' EXONUCLEASE DOMAIN-CONTAINING PROTEIN"/>
    <property type="match status" value="1"/>
</dbReference>
<dbReference type="InterPro" id="IPR052408">
    <property type="entry name" value="Exonuclease_MUT-7-like"/>
</dbReference>
<evidence type="ECO:0000313" key="4">
    <source>
        <dbReference type="RefSeq" id="XP_021843148.1"/>
    </source>
</evidence>
<dbReference type="Proteomes" id="UP000813463">
    <property type="component" value="Chromosome 3"/>
</dbReference>
<organism evidence="3 4">
    <name type="scientific">Spinacia oleracea</name>
    <name type="common">Spinach</name>
    <dbReference type="NCBI Taxonomy" id="3562"/>
    <lineage>
        <taxon>Eukaryota</taxon>
        <taxon>Viridiplantae</taxon>
        <taxon>Streptophyta</taxon>
        <taxon>Embryophyta</taxon>
        <taxon>Tracheophyta</taxon>
        <taxon>Spermatophyta</taxon>
        <taxon>Magnoliopsida</taxon>
        <taxon>eudicotyledons</taxon>
        <taxon>Gunneridae</taxon>
        <taxon>Pentapetalae</taxon>
        <taxon>Caryophyllales</taxon>
        <taxon>Chenopodiaceae</taxon>
        <taxon>Chenopodioideae</taxon>
        <taxon>Anserineae</taxon>
        <taxon>Spinacia</taxon>
    </lineage>
</organism>
<name>A0A9R0I5S1_SPIOL</name>
<dbReference type="InterPro" id="IPR002782">
    <property type="entry name" value="Mut7-C_RNAse_dom"/>
</dbReference>
<dbReference type="SUPFAM" id="SSF53098">
    <property type="entry name" value="Ribonuclease H-like"/>
    <property type="match status" value="1"/>
</dbReference>
<gene>
    <name evidence="4" type="primary">LOC110783153</name>
</gene>
<proteinExistence type="predicted"/>
<feature type="region of interest" description="Disordered" evidence="1">
    <location>
        <begin position="330"/>
        <end position="358"/>
    </location>
</feature>
<dbReference type="OrthoDB" id="10261556at2759"/>
<dbReference type="GO" id="GO:0006139">
    <property type="term" value="P:nucleobase-containing compound metabolic process"/>
    <property type="evidence" value="ECO:0007669"/>
    <property type="project" value="InterPro"/>
</dbReference>
<reference evidence="4" key="2">
    <citation type="submission" date="2025-08" db="UniProtKB">
        <authorList>
            <consortium name="RefSeq"/>
        </authorList>
    </citation>
    <scope>IDENTIFICATION</scope>
    <source>
        <tissue evidence="4">Leaf</tissue>
    </source>
</reference>
<dbReference type="InterPro" id="IPR012337">
    <property type="entry name" value="RNaseH-like_sf"/>
</dbReference>